<dbReference type="InterPro" id="IPR050182">
    <property type="entry name" value="Cytochrome_P450_fam2"/>
</dbReference>
<evidence type="ECO:0000256" key="8">
    <source>
        <dbReference type="RuleBase" id="RU000461"/>
    </source>
</evidence>
<dbReference type="GO" id="GO:0005737">
    <property type="term" value="C:cytoplasm"/>
    <property type="evidence" value="ECO:0007669"/>
    <property type="project" value="TreeGrafter"/>
</dbReference>
<dbReference type="InterPro" id="IPR017972">
    <property type="entry name" value="Cyt_P450_CS"/>
</dbReference>
<protein>
    <recommendedName>
        <fullName evidence="11">Cytochrome P450</fullName>
    </recommendedName>
</protein>
<dbReference type="PROSITE" id="PS00086">
    <property type="entry name" value="CYTOCHROME_P450"/>
    <property type="match status" value="1"/>
</dbReference>
<comment type="similarity">
    <text evidence="2 8">Belongs to the cytochrome P450 family.</text>
</comment>
<keyword evidence="5 7" id="KW-0408">Iron</keyword>
<keyword evidence="10" id="KW-1185">Reference proteome</keyword>
<dbReference type="GO" id="GO:0016712">
    <property type="term" value="F:oxidoreductase activity, acting on paired donors, with incorporation or reduction of molecular oxygen, reduced flavin or flavoprotein as one donor, and incorporation of one atom of oxygen"/>
    <property type="evidence" value="ECO:0007669"/>
    <property type="project" value="TreeGrafter"/>
</dbReference>
<evidence type="ECO:0008006" key="11">
    <source>
        <dbReference type="Google" id="ProtNLM"/>
    </source>
</evidence>
<evidence type="ECO:0000256" key="5">
    <source>
        <dbReference type="ARBA" id="ARBA00023004"/>
    </source>
</evidence>
<evidence type="ECO:0000256" key="6">
    <source>
        <dbReference type="ARBA" id="ARBA00023033"/>
    </source>
</evidence>
<dbReference type="SUPFAM" id="SSF48264">
    <property type="entry name" value="Cytochrome P450"/>
    <property type="match status" value="1"/>
</dbReference>
<organism evidence="9 10">
    <name type="scientific">Candidula unifasciata</name>
    <dbReference type="NCBI Taxonomy" id="100452"/>
    <lineage>
        <taxon>Eukaryota</taxon>
        <taxon>Metazoa</taxon>
        <taxon>Spiralia</taxon>
        <taxon>Lophotrochozoa</taxon>
        <taxon>Mollusca</taxon>
        <taxon>Gastropoda</taxon>
        <taxon>Heterobranchia</taxon>
        <taxon>Euthyneura</taxon>
        <taxon>Panpulmonata</taxon>
        <taxon>Eupulmonata</taxon>
        <taxon>Stylommatophora</taxon>
        <taxon>Helicina</taxon>
        <taxon>Helicoidea</taxon>
        <taxon>Geomitridae</taxon>
        <taxon>Candidula</taxon>
    </lineage>
</organism>
<dbReference type="AlphaFoldDB" id="A0A8S3YE24"/>
<dbReference type="PRINTS" id="PR00463">
    <property type="entry name" value="EP450I"/>
</dbReference>
<dbReference type="GO" id="GO:0005506">
    <property type="term" value="F:iron ion binding"/>
    <property type="evidence" value="ECO:0007669"/>
    <property type="project" value="InterPro"/>
</dbReference>
<dbReference type="GO" id="GO:0006082">
    <property type="term" value="P:organic acid metabolic process"/>
    <property type="evidence" value="ECO:0007669"/>
    <property type="project" value="TreeGrafter"/>
</dbReference>
<evidence type="ECO:0000313" key="9">
    <source>
        <dbReference type="EMBL" id="CAG5115327.1"/>
    </source>
</evidence>
<dbReference type="OrthoDB" id="2789670at2759"/>
<keyword evidence="3 7" id="KW-0479">Metal-binding</keyword>
<dbReference type="FunFam" id="1.10.630.10:FF:000036">
    <property type="entry name" value="CYtochrome P450 family"/>
    <property type="match status" value="1"/>
</dbReference>
<accession>A0A8S3YE24</accession>
<dbReference type="EMBL" id="CAJHNH020000105">
    <property type="protein sequence ID" value="CAG5115327.1"/>
    <property type="molecule type" value="Genomic_DNA"/>
</dbReference>
<dbReference type="PRINTS" id="PR00385">
    <property type="entry name" value="P450"/>
</dbReference>
<evidence type="ECO:0000256" key="3">
    <source>
        <dbReference type="ARBA" id="ARBA00022723"/>
    </source>
</evidence>
<keyword evidence="6 8" id="KW-0503">Monooxygenase</keyword>
<keyword evidence="4 8" id="KW-0560">Oxidoreductase</keyword>
<dbReference type="Gene3D" id="1.10.630.10">
    <property type="entry name" value="Cytochrome P450"/>
    <property type="match status" value="1"/>
</dbReference>
<dbReference type="InterPro" id="IPR001128">
    <property type="entry name" value="Cyt_P450"/>
</dbReference>
<feature type="binding site" description="axial binding residue" evidence="7">
    <location>
        <position position="437"/>
    </location>
    <ligand>
        <name>heme</name>
        <dbReference type="ChEBI" id="CHEBI:30413"/>
    </ligand>
    <ligandPart>
        <name>Fe</name>
        <dbReference type="ChEBI" id="CHEBI:18248"/>
    </ligandPart>
</feature>
<dbReference type="InterPro" id="IPR036396">
    <property type="entry name" value="Cyt_P450_sf"/>
</dbReference>
<evidence type="ECO:0000256" key="2">
    <source>
        <dbReference type="ARBA" id="ARBA00010617"/>
    </source>
</evidence>
<evidence type="ECO:0000256" key="7">
    <source>
        <dbReference type="PIRSR" id="PIRSR602401-1"/>
    </source>
</evidence>
<evidence type="ECO:0000256" key="4">
    <source>
        <dbReference type="ARBA" id="ARBA00023002"/>
    </source>
</evidence>
<dbReference type="PANTHER" id="PTHR24300:SF375">
    <property type="entry name" value="CYTOCHROME P450 FAMILY"/>
    <property type="match status" value="1"/>
</dbReference>
<reference evidence="9" key="1">
    <citation type="submission" date="2021-04" db="EMBL/GenBank/DDBJ databases">
        <authorList>
            <consortium name="Molecular Ecology Group"/>
        </authorList>
    </citation>
    <scope>NUCLEOTIDE SEQUENCE</scope>
</reference>
<evidence type="ECO:0000256" key="1">
    <source>
        <dbReference type="ARBA" id="ARBA00001971"/>
    </source>
</evidence>
<keyword evidence="7 8" id="KW-0349">Heme</keyword>
<dbReference type="Proteomes" id="UP000678393">
    <property type="component" value="Unassembled WGS sequence"/>
</dbReference>
<proteinExistence type="inferred from homology"/>
<dbReference type="GO" id="GO:0006805">
    <property type="term" value="P:xenobiotic metabolic process"/>
    <property type="evidence" value="ECO:0007669"/>
    <property type="project" value="TreeGrafter"/>
</dbReference>
<dbReference type="InterPro" id="IPR002401">
    <property type="entry name" value="Cyt_P450_E_grp-I"/>
</dbReference>
<comment type="cofactor">
    <cofactor evidence="1 7">
        <name>heme</name>
        <dbReference type="ChEBI" id="CHEBI:30413"/>
    </cofactor>
</comment>
<comment type="caution">
    <text evidence="9">The sequence shown here is derived from an EMBL/GenBank/DDBJ whole genome shotgun (WGS) entry which is preliminary data.</text>
</comment>
<name>A0A8S3YE24_9EUPU</name>
<gene>
    <name evidence="9" type="ORF">CUNI_LOCUS885</name>
</gene>
<dbReference type="PANTHER" id="PTHR24300">
    <property type="entry name" value="CYTOCHROME P450 508A4-RELATED"/>
    <property type="match status" value="1"/>
</dbReference>
<dbReference type="GO" id="GO:0020037">
    <property type="term" value="F:heme binding"/>
    <property type="evidence" value="ECO:0007669"/>
    <property type="project" value="InterPro"/>
</dbReference>
<sequence>MEITTLLIASAILLIIYAIFRKPDPRLPPFPTRPLPFVGNILSMKEDYRVLFREWRQKCGDLFSLYMAEKLVVVLNGYDVINEALVKRADIFSDRPPILSDKATGLPGKGVIFASGKLWKEQRSVSLSILRAFGMGKNFLAEKIQEEVGCFIKYLSDLKGKPIDFRMMMNVSTSNIICSIMFGNRFEYDDRKFQDLIHKLALVVGQQQFIGLIQFVEWLKYIPGDFFKGKSIAANSRGVINSLATIVEDKKHAIEDSYDVSNFIDAYLIERNKKIQAGIPTTLDDDNLTKIITDLFTAGTETTSTTIYWCVLYMLNYPEVQEKVFCEIKDTVGTDRPPTIQDKNQLTYLNAVILETQRLASIVPLAVTHVCSEEVTLRGYTVPKGTWIIPNLDSVHHDKATWGEDALNFRPERFIDNNGALANSEQFMPFGTGRRVCLGESLAKMELFQFLSNMFQRFQFLPATPDNIPPLEYTAGAVIAPKPYLVRMVERK</sequence>
<dbReference type="Pfam" id="PF00067">
    <property type="entry name" value="p450"/>
    <property type="match status" value="1"/>
</dbReference>
<evidence type="ECO:0000313" key="10">
    <source>
        <dbReference type="Proteomes" id="UP000678393"/>
    </source>
</evidence>